<dbReference type="InterPro" id="IPR009057">
    <property type="entry name" value="Homeodomain-like_sf"/>
</dbReference>
<keyword evidence="1" id="KW-0805">Transcription regulation</keyword>
<dbReference type="Pfam" id="PF12833">
    <property type="entry name" value="HTH_18"/>
    <property type="match status" value="1"/>
</dbReference>
<evidence type="ECO:0000256" key="1">
    <source>
        <dbReference type="ARBA" id="ARBA00023015"/>
    </source>
</evidence>
<dbReference type="Gene3D" id="1.10.10.60">
    <property type="entry name" value="Homeodomain-like"/>
    <property type="match status" value="1"/>
</dbReference>
<keyword evidence="3" id="KW-0804">Transcription</keyword>
<evidence type="ECO:0000256" key="3">
    <source>
        <dbReference type="ARBA" id="ARBA00023163"/>
    </source>
</evidence>
<dbReference type="InterPro" id="IPR037923">
    <property type="entry name" value="HTH-like"/>
</dbReference>
<dbReference type="SUPFAM" id="SSF46689">
    <property type="entry name" value="Homeodomain-like"/>
    <property type="match status" value="1"/>
</dbReference>
<dbReference type="PROSITE" id="PS01124">
    <property type="entry name" value="HTH_ARAC_FAMILY_2"/>
    <property type="match status" value="1"/>
</dbReference>
<organism evidence="5 6">
    <name type="scientific">Sphingobacterium bambusae</name>
    <dbReference type="NCBI Taxonomy" id="662858"/>
    <lineage>
        <taxon>Bacteria</taxon>
        <taxon>Pseudomonadati</taxon>
        <taxon>Bacteroidota</taxon>
        <taxon>Sphingobacteriia</taxon>
        <taxon>Sphingobacteriales</taxon>
        <taxon>Sphingobacteriaceae</taxon>
        <taxon>Sphingobacterium</taxon>
    </lineage>
</organism>
<feature type="domain" description="HTH araC/xylS-type" evidence="4">
    <location>
        <begin position="197"/>
        <end position="295"/>
    </location>
</feature>
<accession>A0ABW6BCT8</accession>
<evidence type="ECO:0000313" key="6">
    <source>
        <dbReference type="Proteomes" id="UP001597525"/>
    </source>
</evidence>
<dbReference type="SMART" id="SM00342">
    <property type="entry name" value="HTH_ARAC"/>
    <property type="match status" value="1"/>
</dbReference>
<dbReference type="SUPFAM" id="SSF51215">
    <property type="entry name" value="Regulatory protein AraC"/>
    <property type="match status" value="1"/>
</dbReference>
<evidence type="ECO:0000256" key="2">
    <source>
        <dbReference type="ARBA" id="ARBA00023125"/>
    </source>
</evidence>
<keyword evidence="2" id="KW-0238">DNA-binding</keyword>
<keyword evidence="6" id="KW-1185">Reference proteome</keyword>
<protein>
    <submittedName>
        <fullName evidence="5">Helix-turn-helix domain-containing protein</fullName>
    </submittedName>
</protein>
<proteinExistence type="predicted"/>
<name>A0ABW6BCT8_9SPHI</name>
<comment type="caution">
    <text evidence="5">The sequence shown here is derived from an EMBL/GenBank/DDBJ whole genome shotgun (WGS) entry which is preliminary data.</text>
</comment>
<dbReference type="RefSeq" id="WP_320184299.1">
    <property type="nucleotide sequence ID" value="NZ_CP138332.1"/>
</dbReference>
<dbReference type="PANTHER" id="PTHR43280">
    <property type="entry name" value="ARAC-FAMILY TRANSCRIPTIONAL REGULATOR"/>
    <property type="match status" value="1"/>
</dbReference>
<gene>
    <name evidence="5" type="ORF">ACFS7Y_03910</name>
</gene>
<evidence type="ECO:0000313" key="5">
    <source>
        <dbReference type="EMBL" id="MFD2966515.1"/>
    </source>
</evidence>
<sequence>MSDIPVSTLKLHQIVDLMLVPQRNRDYVVAAASYHDMQISLARFYRAEYFGLILIEQGSSYYSVGDYEYEVKAGDILFCVPQEIFKVHLLSADYKASQIFFSADMLSDAGFNYRSNDILKSFSSNPSYVIMDQKALFDRLKFHIQELSYLNDFRNAVYFHHEMIWHHFSLLMYEFENYTKQNKVNTKTTSREEAITTAFFALVRQFYIQHHDVQFYADKLFISRKYLSRVIKSSMDHSPKDIINQVLLIEAKILLRNTANNVNQVAGILHFSNQAVFSKFFKKLSGKTPLDYKSDDLF</sequence>
<dbReference type="PANTHER" id="PTHR43280:SF32">
    <property type="entry name" value="TRANSCRIPTIONAL REGULATORY PROTEIN"/>
    <property type="match status" value="1"/>
</dbReference>
<evidence type="ECO:0000259" key="4">
    <source>
        <dbReference type="PROSITE" id="PS01124"/>
    </source>
</evidence>
<dbReference type="Proteomes" id="UP001597525">
    <property type="component" value="Unassembled WGS sequence"/>
</dbReference>
<dbReference type="EMBL" id="JBHUPB010000003">
    <property type="protein sequence ID" value="MFD2966515.1"/>
    <property type="molecule type" value="Genomic_DNA"/>
</dbReference>
<reference evidence="6" key="1">
    <citation type="journal article" date="2019" name="Int. J. Syst. Evol. Microbiol.">
        <title>The Global Catalogue of Microorganisms (GCM) 10K type strain sequencing project: providing services to taxonomists for standard genome sequencing and annotation.</title>
        <authorList>
            <consortium name="The Broad Institute Genomics Platform"/>
            <consortium name="The Broad Institute Genome Sequencing Center for Infectious Disease"/>
            <person name="Wu L."/>
            <person name="Ma J."/>
        </authorList>
    </citation>
    <scope>NUCLEOTIDE SEQUENCE [LARGE SCALE GENOMIC DNA]</scope>
    <source>
        <strain evidence="6">KCTC 22814</strain>
    </source>
</reference>
<dbReference type="InterPro" id="IPR018060">
    <property type="entry name" value="HTH_AraC"/>
</dbReference>